<dbReference type="Proteomes" id="UP000782554">
    <property type="component" value="Unassembled WGS sequence"/>
</dbReference>
<dbReference type="EMBL" id="JAIGNU010000001">
    <property type="protein sequence ID" value="MBX7501514.1"/>
    <property type="molecule type" value="Genomic_DNA"/>
</dbReference>
<feature type="region of interest" description="Disordered" evidence="1">
    <location>
        <begin position="40"/>
        <end position="67"/>
    </location>
</feature>
<name>A0ABS7JV29_9SPHN</name>
<evidence type="ECO:0000313" key="3">
    <source>
        <dbReference type="Proteomes" id="UP000782554"/>
    </source>
</evidence>
<gene>
    <name evidence="2" type="ORF">K3181_08670</name>
</gene>
<organism evidence="2 3">
    <name type="scientific">Qipengyuania mesophila</name>
    <dbReference type="NCBI Taxonomy" id="2867246"/>
    <lineage>
        <taxon>Bacteria</taxon>
        <taxon>Pseudomonadati</taxon>
        <taxon>Pseudomonadota</taxon>
        <taxon>Alphaproteobacteria</taxon>
        <taxon>Sphingomonadales</taxon>
        <taxon>Erythrobacteraceae</taxon>
        <taxon>Qipengyuania</taxon>
    </lineage>
</organism>
<evidence type="ECO:0000256" key="1">
    <source>
        <dbReference type="SAM" id="MobiDB-lite"/>
    </source>
</evidence>
<proteinExistence type="predicted"/>
<reference evidence="2 3" key="1">
    <citation type="submission" date="2021-08" db="EMBL/GenBank/DDBJ databases">
        <title>Comparative Genomics Analysis of the Genus Qipengyuania Reveals Extensive Genetic Diversity and Metabolic Versatility, Including the Description of Fifteen Novel Species.</title>
        <authorList>
            <person name="Liu Y."/>
        </authorList>
    </citation>
    <scope>NUCLEOTIDE SEQUENCE [LARGE SCALE GENOMIC DNA]</scope>
    <source>
        <strain evidence="2 3">YG27</strain>
    </source>
</reference>
<comment type="caution">
    <text evidence="2">The sequence shown here is derived from an EMBL/GenBank/DDBJ whole genome shotgun (WGS) entry which is preliminary data.</text>
</comment>
<evidence type="ECO:0000313" key="2">
    <source>
        <dbReference type="EMBL" id="MBX7501514.1"/>
    </source>
</evidence>
<sequence>MFGPRLTTVFASRWRALWFAGVILLTAYCSIPAPEETAQQQAEAKAQAAAKAHSANPWALEPADGPG</sequence>
<keyword evidence="3" id="KW-1185">Reference proteome</keyword>
<feature type="compositionally biased region" description="Low complexity" evidence="1">
    <location>
        <begin position="40"/>
        <end position="52"/>
    </location>
</feature>
<dbReference type="RefSeq" id="WP_221602591.1">
    <property type="nucleotide sequence ID" value="NZ_JAIGNU010000001.1"/>
</dbReference>
<accession>A0ABS7JV29</accession>
<protein>
    <submittedName>
        <fullName evidence="2">Uncharacterized protein</fullName>
    </submittedName>
</protein>